<reference evidence="1" key="3">
    <citation type="submission" date="2018-07" db="EMBL/GenBank/DDBJ databases">
        <title>WGS assembly of Glycine max.</title>
        <authorList>
            <person name="Schmutz J."/>
            <person name="Cannon S."/>
            <person name="Schlueter J."/>
            <person name="Ma J."/>
            <person name="Mitros T."/>
            <person name="Nelson W."/>
            <person name="Hyten D."/>
            <person name="Song Q."/>
            <person name="Thelen J."/>
            <person name="Cheng J."/>
            <person name="Xu D."/>
            <person name="Hellsten U."/>
            <person name="May G."/>
            <person name="Yu Y."/>
            <person name="Sakurai T."/>
            <person name="Umezawa T."/>
            <person name="Bhattacharyya M."/>
            <person name="Sandhu D."/>
            <person name="Valliyodan B."/>
            <person name="Lindquist E."/>
            <person name="Peto M."/>
            <person name="Grant D."/>
            <person name="Shu S."/>
            <person name="Goodstein D."/>
            <person name="Barry K."/>
            <person name="Futrell-Griggs M."/>
            <person name="Abernathy B."/>
            <person name="Du J."/>
            <person name="Tian Z."/>
            <person name="Zhu L."/>
            <person name="Gill N."/>
            <person name="Joshi T."/>
            <person name="Libault M."/>
            <person name="Sethuraman A."/>
            <person name="Zhang X."/>
            <person name="Shinozaki K."/>
            <person name="Nguyen H."/>
            <person name="Wing R."/>
            <person name="Cregan P."/>
            <person name="Specht J."/>
            <person name="Grimwood J."/>
            <person name="Rokhsar D."/>
            <person name="Stacey G."/>
            <person name="Shoemaker R."/>
            <person name="Jackson S."/>
        </authorList>
    </citation>
    <scope>NUCLEOTIDE SEQUENCE</scope>
    <source>
        <tissue evidence="1">Callus</tissue>
    </source>
</reference>
<dbReference type="Gramene" id="KRG99507">
    <property type="protein sequence ID" value="KRG99507"/>
    <property type="gene ID" value="GLYMA_18G150500"/>
</dbReference>
<dbReference type="EMBL" id="CM000851">
    <property type="protein sequence ID" value="KRG99507.1"/>
    <property type="molecule type" value="Genomic_DNA"/>
</dbReference>
<reference evidence="1 2" key="1">
    <citation type="journal article" date="2010" name="Nature">
        <title>Genome sequence of the palaeopolyploid soybean.</title>
        <authorList>
            <person name="Schmutz J."/>
            <person name="Cannon S.B."/>
            <person name="Schlueter J."/>
            <person name="Ma J."/>
            <person name="Mitros T."/>
            <person name="Nelson W."/>
            <person name="Hyten D.L."/>
            <person name="Song Q."/>
            <person name="Thelen J.J."/>
            <person name="Cheng J."/>
            <person name="Xu D."/>
            <person name="Hellsten U."/>
            <person name="May G.D."/>
            <person name="Yu Y."/>
            <person name="Sakurai T."/>
            <person name="Umezawa T."/>
            <person name="Bhattacharyya M.K."/>
            <person name="Sandhu D."/>
            <person name="Valliyodan B."/>
            <person name="Lindquist E."/>
            <person name="Peto M."/>
            <person name="Grant D."/>
            <person name="Shu S."/>
            <person name="Goodstein D."/>
            <person name="Barry K."/>
            <person name="Futrell-Griggs M."/>
            <person name="Abernathy B."/>
            <person name="Du J."/>
            <person name="Tian Z."/>
            <person name="Zhu L."/>
            <person name="Gill N."/>
            <person name="Joshi T."/>
            <person name="Libault M."/>
            <person name="Sethuraman A."/>
            <person name="Zhang X.-C."/>
            <person name="Shinozaki K."/>
            <person name="Nguyen H.T."/>
            <person name="Wing R.A."/>
            <person name="Cregan P."/>
            <person name="Specht J."/>
            <person name="Grimwood J."/>
            <person name="Rokhsar D."/>
            <person name="Stacey G."/>
            <person name="Shoemaker R.C."/>
            <person name="Jackson S.A."/>
        </authorList>
    </citation>
    <scope>NUCLEOTIDE SEQUENCE</scope>
    <source>
        <strain evidence="2">cv. Williams 82</strain>
        <tissue evidence="1">Callus</tissue>
    </source>
</reference>
<dbReference type="Proteomes" id="UP000008827">
    <property type="component" value="Chromosome 18"/>
</dbReference>
<evidence type="ECO:0000313" key="2">
    <source>
        <dbReference type="EnsemblPlants" id="KRG99507"/>
    </source>
</evidence>
<keyword evidence="3" id="KW-1185">Reference proteome</keyword>
<evidence type="ECO:0000313" key="1">
    <source>
        <dbReference type="EMBL" id="KRG99507.1"/>
    </source>
</evidence>
<proteinExistence type="predicted"/>
<reference evidence="2" key="2">
    <citation type="submission" date="2018-02" db="UniProtKB">
        <authorList>
            <consortium name="EnsemblPlants"/>
        </authorList>
    </citation>
    <scope>IDENTIFICATION</scope>
    <source>
        <strain evidence="2">Williams 82</strain>
    </source>
</reference>
<protein>
    <recommendedName>
        <fullName evidence="4">Reverse transcriptase zinc-binding domain-containing protein</fullName>
    </recommendedName>
</protein>
<organism evidence="1">
    <name type="scientific">Glycine max</name>
    <name type="common">Soybean</name>
    <name type="synonym">Glycine hispida</name>
    <dbReference type="NCBI Taxonomy" id="3847"/>
    <lineage>
        <taxon>Eukaryota</taxon>
        <taxon>Viridiplantae</taxon>
        <taxon>Streptophyta</taxon>
        <taxon>Embryophyta</taxon>
        <taxon>Tracheophyta</taxon>
        <taxon>Spermatophyta</taxon>
        <taxon>Magnoliopsida</taxon>
        <taxon>eudicotyledons</taxon>
        <taxon>Gunneridae</taxon>
        <taxon>Pentapetalae</taxon>
        <taxon>rosids</taxon>
        <taxon>fabids</taxon>
        <taxon>Fabales</taxon>
        <taxon>Fabaceae</taxon>
        <taxon>Papilionoideae</taxon>
        <taxon>50 kb inversion clade</taxon>
        <taxon>NPAAA clade</taxon>
        <taxon>indigoferoid/millettioid clade</taxon>
        <taxon>Phaseoleae</taxon>
        <taxon>Glycine</taxon>
        <taxon>Glycine subgen. Soja</taxon>
    </lineage>
</organism>
<dbReference type="InParanoid" id="A0A0R0FC57"/>
<accession>A0A0R0FC57</accession>
<name>A0A0R0FC57_SOYBN</name>
<evidence type="ECO:0000313" key="3">
    <source>
        <dbReference type="Proteomes" id="UP000008827"/>
    </source>
</evidence>
<evidence type="ECO:0008006" key="4">
    <source>
        <dbReference type="Google" id="ProtNLM"/>
    </source>
</evidence>
<dbReference type="EnsemblPlants" id="KRG99507">
    <property type="protein sequence ID" value="KRG99507"/>
    <property type="gene ID" value="GLYMA_18G150500"/>
</dbReference>
<dbReference type="AlphaFoldDB" id="A0A0R0FC57"/>
<gene>
    <name evidence="1" type="ORF">GLYMA_18G150500</name>
</gene>
<sequence length="138" mass="17037">MGLVSDMGNWNNGSWLWEVRWLRPWLEAEVTNGVCDSWRWIIDASQLFLVRVTYLTLHYERNRHKSKDHWWILGWSSIIWNVWYAWNKFIFENKFPNKEQIWQRCLFNTWSWMKAFKKDFMVSFQQWQVSPGVCLLNL</sequence>